<dbReference type="PANTHER" id="PTHR38436:SF1">
    <property type="entry name" value="ESTER CYCLASE"/>
    <property type="match status" value="1"/>
</dbReference>
<sequence length="231" mass="24297">MRDADRVSSAPPPVGRSVELALATAAVRALVDGRAGALVVEGEAGIGKTHLVQALAEEARSRDVTVCYGRAHPFERTRPFGVVAASLDLRRRSPDRRRAAVGALLAGEGAGAGGQPGGDFQYRVVEEVVDLVESACAEHAVRGYRAAFRDMRMDVIEVLPSGDRTVARVKVSGTQTGDFMGLPASGRHAEVDLIDIMRFDDAGLVCEHWGVADMLSLLQQLGAIPAGAATA</sequence>
<dbReference type="Pfam" id="PF13191">
    <property type="entry name" value="AAA_16"/>
    <property type="match status" value="1"/>
</dbReference>
<dbReference type="Gene3D" id="3.10.450.50">
    <property type="match status" value="1"/>
</dbReference>
<dbReference type="Proteomes" id="UP001501468">
    <property type="component" value="Unassembled WGS sequence"/>
</dbReference>
<comment type="caution">
    <text evidence="2">The sequence shown here is derived from an EMBL/GenBank/DDBJ whole genome shotgun (WGS) entry which is preliminary data.</text>
</comment>
<dbReference type="EMBL" id="BAABDC010000011">
    <property type="protein sequence ID" value="GAA3720001.1"/>
    <property type="molecule type" value="Genomic_DNA"/>
</dbReference>
<evidence type="ECO:0000259" key="1">
    <source>
        <dbReference type="Pfam" id="PF13191"/>
    </source>
</evidence>
<keyword evidence="3" id="KW-1185">Reference proteome</keyword>
<dbReference type="InterPro" id="IPR041664">
    <property type="entry name" value="AAA_16"/>
</dbReference>
<evidence type="ECO:0000313" key="2">
    <source>
        <dbReference type="EMBL" id="GAA3720001.1"/>
    </source>
</evidence>
<dbReference type="InterPro" id="IPR032710">
    <property type="entry name" value="NTF2-like_dom_sf"/>
</dbReference>
<accession>A0ABP7ELB4</accession>
<evidence type="ECO:0000313" key="3">
    <source>
        <dbReference type="Proteomes" id="UP001501468"/>
    </source>
</evidence>
<dbReference type="InterPro" id="IPR009959">
    <property type="entry name" value="Cyclase_SnoaL-like"/>
</dbReference>
<name>A0ABP7ELB4_9MICO</name>
<dbReference type="PANTHER" id="PTHR38436">
    <property type="entry name" value="POLYKETIDE CYCLASE SNOAL-LIKE DOMAIN"/>
    <property type="match status" value="1"/>
</dbReference>
<gene>
    <name evidence="2" type="ORF">GCM10022399_40460</name>
</gene>
<dbReference type="InterPro" id="IPR027417">
    <property type="entry name" value="P-loop_NTPase"/>
</dbReference>
<dbReference type="Pfam" id="PF07366">
    <property type="entry name" value="SnoaL"/>
    <property type="match status" value="1"/>
</dbReference>
<feature type="domain" description="Orc1-like AAA ATPase" evidence="1">
    <location>
        <begin position="13"/>
        <end position="132"/>
    </location>
</feature>
<reference evidence="3" key="1">
    <citation type="journal article" date="2019" name="Int. J. Syst. Evol. Microbiol.">
        <title>The Global Catalogue of Microorganisms (GCM) 10K type strain sequencing project: providing services to taxonomists for standard genome sequencing and annotation.</title>
        <authorList>
            <consortium name="The Broad Institute Genomics Platform"/>
            <consortium name="The Broad Institute Genome Sequencing Center for Infectious Disease"/>
            <person name="Wu L."/>
            <person name="Ma J."/>
        </authorList>
    </citation>
    <scope>NUCLEOTIDE SEQUENCE [LARGE SCALE GENOMIC DNA]</scope>
    <source>
        <strain evidence="3">JCM 17125</strain>
    </source>
</reference>
<proteinExistence type="predicted"/>
<protein>
    <recommendedName>
        <fullName evidence="1">Orc1-like AAA ATPase domain-containing protein</fullName>
    </recommendedName>
</protein>
<dbReference type="SUPFAM" id="SSF52540">
    <property type="entry name" value="P-loop containing nucleoside triphosphate hydrolases"/>
    <property type="match status" value="1"/>
</dbReference>
<dbReference type="Gene3D" id="3.40.50.300">
    <property type="entry name" value="P-loop containing nucleotide triphosphate hydrolases"/>
    <property type="match status" value="1"/>
</dbReference>
<organism evidence="2 3">
    <name type="scientific">Terrabacter ginsenosidimutans</name>
    <dbReference type="NCBI Taxonomy" id="490575"/>
    <lineage>
        <taxon>Bacteria</taxon>
        <taxon>Bacillati</taxon>
        <taxon>Actinomycetota</taxon>
        <taxon>Actinomycetes</taxon>
        <taxon>Micrococcales</taxon>
        <taxon>Intrasporangiaceae</taxon>
        <taxon>Terrabacter</taxon>
    </lineage>
</organism>
<dbReference type="SUPFAM" id="SSF54427">
    <property type="entry name" value="NTF2-like"/>
    <property type="match status" value="1"/>
</dbReference>